<name>A0ABQ5JFS9_9LACO</name>
<evidence type="ECO:0008006" key="3">
    <source>
        <dbReference type="Google" id="ProtNLM"/>
    </source>
</evidence>
<dbReference type="EMBL" id="BQXH01000002">
    <property type="protein sequence ID" value="GKS80553.1"/>
    <property type="molecule type" value="Genomic_DNA"/>
</dbReference>
<keyword evidence="2" id="KW-1185">Reference proteome</keyword>
<organism evidence="1 2">
    <name type="scientific">Ligilactobacillus pabuli</name>
    <dbReference type="NCBI Taxonomy" id="2886039"/>
    <lineage>
        <taxon>Bacteria</taxon>
        <taxon>Bacillati</taxon>
        <taxon>Bacillota</taxon>
        <taxon>Bacilli</taxon>
        <taxon>Lactobacillales</taxon>
        <taxon>Lactobacillaceae</taxon>
        <taxon>Ligilactobacillus</taxon>
    </lineage>
</organism>
<proteinExistence type="predicted"/>
<dbReference type="RefSeq" id="WP_244054214.1">
    <property type="nucleotide sequence ID" value="NZ_BQXH01000002.1"/>
</dbReference>
<sequence>MRILRQNQQLPEQKYSVYSDPFVAGGLQQVLVAWHQQAPAQRVSLEKLIQITEQLLQINDVPER</sequence>
<gene>
    <name evidence="1" type="ORF">LPAF129_02380</name>
</gene>
<reference evidence="1" key="1">
    <citation type="journal article" date="2022" name="Int. J. Syst. Evol. Microbiol.">
        <title>A novel species of lactic acid bacteria, Ligilactobacillus pabuli sp. nov., isolated from alfalfa silage.</title>
        <authorList>
            <person name="Tohno M."/>
            <person name="Tanizawa Y."/>
            <person name="Sawada H."/>
            <person name="Sakamoto M."/>
            <person name="Ohkuma M."/>
            <person name="Kobayashi H."/>
        </authorList>
    </citation>
    <scope>NUCLEOTIDE SEQUENCE</scope>
    <source>
        <strain evidence="1">AF129</strain>
    </source>
</reference>
<evidence type="ECO:0000313" key="1">
    <source>
        <dbReference type="EMBL" id="GKS80553.1"/>
    </source>
</evidence>
<protein>
    <recommendedName>
        <fullName evidence="3">Transcriptional regulator</fullName>
    </recommendedName>
</protein>
<evidence type="ECO:0000313" key="2">
    <source>
        <dbReference type="Proteomes" id="UP001055149"/>
    </source>
</evidence>
<accession>A0ABQ5JFS9</accession>
<dbReference type="Proteomes" id="UP001055149">
    <property type="component" value="Unassembled WGS sequence"/>
</dbReference>
<comment type="caution">
    <text evidence="1">The sequence shown here is derived from an EMBL/GenBank/DDBJ whole genome shotgun (WGS) entry which is preliminary data.</text>
</comment>